<feature type="region of interest" description="Disordered" evidence="1">
    <location>
        <begin position="1"/>
        <end position="47"/>
    </location>
</feature>
<evidence type="ECO:0000256" key="1">
    <source>
        <dbReference type="SAM" id="MobiDB-lite"/>
    </source>
</evidence>
<dbReference type="EMBL" id="GDHC01006163">
    <property type="protein sequence ID" value="JAQ12466.1"/>
    <property type="molecule type" value="Transcribed_RNA"/>
</dbReference>
<feature type="compositionally biased region" description="Basic and acidic residues" evidence="1">
    <location>
        <begin position="34"/>
        <end position="47"/>
    </location>
</feature>
<gene>
    <name evidence="2" type="ORF">g.14903</name>
</gene>
<evidence type="ECO:0000313" key="2">
    <source>
        <dbReference type="EMBL" id="JAQ12466.1"/>
    </source>
</evidence>
<accession>A0A146M0R2</accession>
<dbReference type="AlphaFoldDB" id="A0A146M0R2"/>
<reference evidence="2" key="1">
    <citation type="journal article" date="2016" name="Gigascience">
        <title>De novo construction of an expanded transcriptome assembly for the western tarnished plant bug, Lygus hesperus.</title>
        <authorList>
            <person name="Tassone E.E."/>
            <person name="Geib S.M."/>
            <person name="Hall B."/>
            <person name="Fabrick J.A."/>
            <person name="Brent C.S."/>
            <person name="Hull J.J."/>
        </authorList>
    </citation>
    <scope>NUCLEOTIDE SEQUENCE</scope>
</reference>
<feature type="non-terminal residue" evidence="2">
    <location>
        <position position="118"/>
    </location>
</feature>
<feature type="non-terminal residue" evidence="2">
    <location>
        <position position="1"/>
    </location>
</feature>
<protein>
    <submittedName>
        <fullName evidence="2">Uncharacterized protein</fullName>
    </submittedName>
</protein>
<organism evidence="2">
    <name type="scientific">Lygus hesperus</name>
    <name type="common">Western plant bug</name>
    <dbReference type="NCBI Taxonomy" id="30085"/>
    <lineage>
        <taxon>Eukaryota</taxon>
        <taxon>Metazoa</taxon>
        <taxon>Ecdysozoa</taxon>
        <taxon>Arthropoda</taxon>
        <taxon>Hexapoda</taxon>
        <taxon>Insecta</taxon>
        <taxon>Pterygota</taxon>
        <taxon>Neoptera</taxon>
        <taxon>Paraneoptera</taxon>
        <taxon>Hemiptera</taxon>
        <taxon>Heteroptera</taxon>
        <taxon>Panheteroptera</taxon>
        <taxon>Cimicomorpha</taxon>
        <taxon>Miridae</taxon>
        <taxon>Mirini</taxon>
        <taxon>Lygus</taxon>
    </lineage>
</organism>
<name>A0A146M0R2_LYGHE</name>
<sequence length="118" mass="12510">SSSSSSSSEVEEEEKRDEMGKNIKSLKSPSQSFEHIKNTSSKDDTFHSTKTATVSSETSVAAQLDMALETCVTLFVLKDMTSEGAGSAGHMKALMQSLCDHTENTSTITSTTSSSSSS</sequence>
<proteinExistence type="predicted"/>